<dbReference type="RefSeq" id="WP_013023176.1">
    <property type="nucleotide sequence ID" value="NC_013949.1"/>
</dbReference>
<dbReference type="Pfam" id="PF05099">
    <property type="entry name" value="TerB"/>
    <property type="match status" value="1"/>
</dbReference>
<sequence>MEYLLLIIAAGVVFYLYQSLKEYLKNPIEPRSKKEKAEKLEYDLKEDPYYVTPKTQEEQFGATELGVCLAICAKTPNRARMQEGYDVLMDHLLEQYFSNNPLEEKYKDLAKQACGKEDTRGLIALAKEFLTLSYAEYKKRLKFVEFLLLLGYLDGVLDNEEKEYLLDVAANLELDNQDFNALYDAYAEKFAKEIPALPDFESEEAKLLALQTRVRGSNSNFLDVKSRDFLSLAYDCAQICKTPIQESNSSLDNPA</sequence>
<dbReference type="SUPFAM" id="SSF158682">
    <property type="entry name" value="TerB-like"/>
    <property type="match status" value="1"/>
</dbReference>
<proteinExistence type="predicted"/>
<protein>
    <recommendedName>
        <fullName evidence="1">Co-chaperone DjlA N-terminal domain-containing protein</fullName>
    </recommendedName>
</protein>
<reference evidence="2 3" key="1">
    <citation type="journal article" date="2010" name="BMC Genomics">
        <title>Comparative genomics and proteomics of Helicobacter mustelae, an ulcerogenic and carcinogenic gastric pathogen.</title>
        <authorList>
            <person name="O'Toole P.W."/>
            <person name="Snelling W.J."/>
            <person name="Canchaya C."/>
            <person name="Forde B.M."/>
            <person name="Hardie K.R."/>
            <person name="Josenhans C."/>
            <person name="Graham R.L.J."/>
            <person name="McMullan G."/>
            <person name="Parkhill J."/>
            <person name="Belda E."/>
            <person name="Bentley S.D."/>
        </authorList>
    </citation>
    <scope>NUCLEOTIDE SEQUENCE [LARGE SCALE GENOMIC DNA]</scope>
    <source>
        <strain evidence="3">ATCC 43772 / LMG 18044 / NCTC 12198 / 12198</strain>
    </source>
</reference>
<dbReference type="EMBL" id="FN555004">
    <property type="protein sequence ID" value="CBG40102.1"/>
    <property type="molecule type" value="Genomic_DNA"/>
</dbReference>
<evidence type="ECO:0000313" key="3">
    <source>
        <dbReference type="Proteomes" id="UP000001522"/>
    </source>
</evidence>
<dbReference type="InterPro" id="IPR029024">
    <property type="entry name" value="TerB-like"/>
</dbReference>
<gene>
    <name evidence="2" type="ordered locus">HMU08450</name>
</gene>
<evidence type="ECO:0000259" key="1">
    <source>
        <dbReference type="Pfam" id="PF05099"/>
    </source>
</evidence>
<dbReference type="KEGG" id="hms:HMU08450"/>
<evidence type="ECO:0000313" key="2">
    <source>
        <dbReference type="EMBL" id="CBG40102.1"/>
    </source>
</evidence>
<dbReference type="HOGENOM" id="CLU_066221_3_0_7"/>
<dbReference type="AlphaFoldDB" id="D3UHX9"/>
<dbReference type="InterPro" id="IPR007791">
    <property type="entry name" value="DjlA_N"/>
</dbReference>
<keyword evidence="3" id="KW-1185">Reference proteome</keyword>
<name>D3UHX9_HELM1</name>
<dbReference type="Proteomes" id="UP000001522">
    <property type="component" value="Chromosome"/>
</dbReference>
<accession>D3UHX9</accession>
<organism evidence="2 3">
    <name type="scientific">Helicobacter mustelae (strain ATCC 43772 / CCUG 25715 / CIP 103759 / LMG 18044 / NCTC 12198 / R85-136P)</name>
    <name type="common">Campylobacter mustelae</name>
    <dbReference type="NCBI Taxonomy" id="679897"/>
    <lineage>
        <taxon>Bacteria</taxon>
        <taxon>Pseudomonadati</taxon>
        <taxon>Campylobacterota</taxon>
        <taxon>Epsilonproteobacteria</taxon>
        <taxon>Campylobacterales</taxon>
        <taxon>Helicobacteraceae</taxon>
        <taxon>Helicobacter</taxon>
    </lineage>
</organism>
<feature type="domain" description="Co-chaperone DjlA N-terminal" evidence="1">
    <location>
        <begin position="119"/>
        <end position="181"/>
    </location>
</feature>
<dbReference type="eggNOG" id="COG1076">
    <property type="taxonomic scope" value="Bacteria"/>
</dbReference>
<dbReference type="Gene3D" id="1.10.3680.10">
    <property type="entry name" value="TerB-like"/>
    <property type="match status" value="1"/>
</dbReference>